<proteinExistence type="predicted"/>
<evidence type="ECO:0000313" key="2">
    <source>
        <dbReference type="EMBL" id="CAH0720591.1"/>
    </source>
</evidence>
<evidence type="ECO:0000256" key="1">
    <source>
        <dbReference type="SAM" id="MobiDB-lite"/>
    </source>
</evidence>
<dbReference type="AlphaFoldDB" id="A0A8J9UHU8"/>
<accession>A0A8J9UHU8</accession>
<keyword evidence="3" id="KW-1185">Reference proteome</keyword>
<gene>
    <name evidence="2" type="ORF">BINO364_LOCUS6804</name>
</gene>
<dbReference type="EMBL" id="OV170222">
    <property type="protein sequence ID" value="CAH0720591.1"/>
    <property type="molecule type" value="Genomic_DNA"/>
</dbReference>
<feature type="non-terminal residue" evidence="2">
    <location>
        <position position="116"/>
    </location>
</feature>
<protein>
    <submittedName>
        <fullName evidence="2">Uncharacterized protein</fullName>
    </submittedName>
</protein>
<feature type="region of interest" description="Disordered" evidence="1">
    <location>
        <begin position="94"/>
        <end position="116"/>
    </location>
</feature>
<dbReference type="Proteomes" id="UP000838878">
    <property type="component" value="Chromosome 2"/>
</dbReference>
<feature type="compositionally biased region" description="Basic and acidic residues" evidence="1">
    <location>
        <begin position="101"/>
        <end position="116"/>
    </location>
</feature>
<name>A0A8J9UHU8_9NEOP</name>
<reference evidence="2" key="1">
    <citation type="submission" date="2021-12" db="EMBL/GenBank/DDBJ databases">
        <authorList>
            <person name="Martin H S."/>
        </authorList>
    </citation>
    <scope>NUCLEOTIDE SEQUENCE</scope>
</reference>
<organism evidence="2 3">
    <name type="scientific">Brenthis ino</name>
    <name type="common">lesser marbled fritillary</name>
    <dbReference type="NCBI Taxonomy" id="405034"/>
    <lineage>
        <taxon>Eukaryota</taxon>
        <taxon>Metazoa</taxon>
        <taxon>Ecdysozoa</taxon>
        <taxon>Arthropoda</taxon>
        <taxon>Hexapoda</taxon>
        <taxon>Insecta</taxon>
        <taxon>Pterygota</taxon>
        <taxon>Neoptera</taxon>
        <taxon>Endopterygota</taxon>
        <taxon>Lepidoptera</taxon>
        <taxon>Glossata</taxon>
        <taxon>Ditrysia</taxon>
        <taxon>Papilionoidea</taxon>
        <taxon>Nymphalidae</taxon>
        <taxon>Heliconiinae</taxon>
        <taxon>Argynnini</taxon>
        <taxon>Brenthis</taxon>
    </lineage>
</organism>
<evidence type="ECO:0000313" key="3">
    <source>
        <dbReference type="Proteomes" id="UP000838878"/>
    </source>
</evidence>
<sequence length="116" mass="13702">MLPKCKRKDCKKYQRIKLPYEQKSKEPACIQKTTQFTTILDDKNEIQAANSFERTDHEVTEQNLLIQKRKEQRDVDCCSSNNFPKISIQTFGEVSDDYDDNEKNPEKEEKYCMKGN</sequence>